<feature type="compositionally biased region" description="Pro residues" evidence="1">
    <location>
        <begin position="1"/>
        <end position="11"/>
    </location>
</feature>
<feature type="region of interest" description="Disordered" evidence="1">
    <location>
        <begin position="1"/>
        <end position="32"/>
    </location>
</feature>
<keyword evidence="3" id="KW-1185">Reference proteome</keyword>
<protein>
    <submittedName>
        <fullName evidence="2">Uncharacterized protein</fullName>
    </submittedName>
</protein>
<evidence type="ECO:0000313" key="3">
    <source>
        <dbReference type="Proteomes" id="UP000827721"/>
    </source>
</evidence>
<feature type="region of interest" description="Disordered" evidence="1">
    <location>
        <begin position="57"/>
        <end position="87"/>
    </location>
</feature>
<dbReference type="Proteomes" id="UP000827721">
    <property type="component" value="Unassembled WGS sequence"/>
</dbReference>
<evidence type="ECO:0000256" key="1">
    <source>
        <dbReference type="SAM" id="MobiDB-lite"/>
    </source>
</evidence>
<comment type="caution">
    <text evidence="2">The sequence shown here is derived from an EMBL/GenBank/DDBJ whole genome shotgun (WGS) entry which is preliminary data.</text>
</comment>
<gene>
    <name evidence="2" type="ORF">JRO89_XS04G0075500</name>
</gene>
<feature type="compositionally biased region" description="Low complexity" evidence="1">
    <location>
        <begin position="60"/>
        <end position="72"/>
    </location>
</feature>
<dbReference type="EMBL" id="JAFEMO010000004">
    <property type="protein sequence ID" value="KAH7571541.1"/>
    <property type="molecule type" value="Genomic_DNA"/>
</dbReference>
<sequence length="87" mass="9230">MANDEIPPPPTLTVTGKEITVPSSSTDPSKILLMNPLPSVRQAYSFISQEEKQRLLSTTSAASDSGSSAAMAVRSNNRGNKSIPIRS</sequence>
<proteinExistence type="predicted"/>
<organism evidence="2 3">
    <name type="scientific">Xanthoceras sorbifolium</name>
    <dbReference type="NCBI Taxonomy" id="99658"/>
    <lineage>
        <taxon>Eukaryota</taxon>
        <taxon>Viridiplantae</taxon>
        <taxon>Streptophyta</taxon>
        <taxon>Embryophyta</taxon>
        <taxon>Tracheophyta</taxon>
        <taxon>Spermatophyta</taxon>
        <taxon>Magnoliopsida</taxon>
        <taxon>eudicotyledons</taxon>
        <taxon>Gunneridae</taxon>
        <taxon>Pentapetalae</taxon>
        <taxon>rosids</taxon>
        <taxon>malvids</taxon>
        <taxon>Sapindales</taxon>
        <taxon>Sapindaceae</taxon>
        <taxon>Xanthoceroideae</taxon>
        <taxon>Xanthoceras</taxon>
    </lineage>
</organism>
<name>A0ABQ8I4Q0_9ROSI</name>
<reference evidence="2 3" key="1">
    <citation type="submission" date="2021-02" db="EMBL/GenBank/DDBJ databases">
        <title>Plant Genome Project.</title>
        <authorList>
            <person name="Zhang R.-G."/>
        </authorList>
    </citation>
    <scope>NUCLEOTIDE SEQUENCE [LARGE SCALE GENOMIC DNA]</scope>
    <source>
        <tissue evidence="2">Leaves</tissue>
    </source>
</reference>
<evidence type="ECO:0000313" key="2">
    <source>
        <dbReference type="EMBL" id="KAH7571541.1"/>
    </source>
</evidence>
<accession>A0ABQ8I4Q0</accession>